<evidence type="ECO:0000313" key="2">
    <source>
        <dbReference type="EMBL" id="MED4127548.1"/>
    </source>
</evidence>
<comment type="caution">
    <text evidence="2">The sequence shown here is derived from an EMBL/GenBank/DDBJ whole genome shotgun (WGS) entry which is preliminary data.</text>
</comment>
<sequence>MFIGNNKGFILIDAMAALLLVSIMGLTLLPTCLWIMEKRQTIVEELTLLYELEERRLLLPLNEGWRPTTSDTSIVESCAISYVKKQELLCVYALAQP</sequence>
<dbReference type="RefSeq" id="WP_035398866.1">
    <property type="nucleotide sequence ID" value="NZ_CP042163.1"/>
</dbReference>
<evidence type="ECO:0000256" key="1">
    <source>
        <dbReference type="SAM" id="Phobius"/>
    </source>
</evidence>
<evidence type="ECO:0008006" key="4">
    <source>
        <dbReference type="Google" id="ProtNLM"/>
    </source>
</evidence>
<protein>
    <recommendedName>
        <fullName evidence="4">Type II secretion system protein</fullName>
    </recommendedName>
</protein>
<keyword evidence="1" id="KW-1133">Transmembrane helix</keyword>
<keyword evidence="1" id="KW-0812">Transmembrane</keyword>
<dbReference type="Proteomes" id="UP001341820">
    <property type="component" value="Unassembled WGS sequence"/>
</dbReference>
<gene>
    <name evidence="2" type="ORF">P5F74_05280</name>
</gene>
<organism evidence="2 3">
    <name type="scientific">Shouchella miscanthi</name>
    <dbReference type="NCBI Taxonomy" id="2598861"/>
    <lineage>
        <taxon>Bacteria</taxon>
        <taxon>Bacillati</taxon>
        <taxon>Bacillota</taxon>
        <taxon>Bacilli</taxon>
        <taxon>Bacillales</taxon>
        <taxon>Bacillaceae</taxon>
        <taxon>Shouchella</taxon>
    </lineage>
</organism>
<feature type="transmembrane region" description="Helical" evidence="1">
    <location>
        <begin position="14"/>
        <end position="36"/>
    </location>
</feature>
<name>A0ABU6NH72_9BACI</name>
<accession>A0ABU6NH72</accession>
<reference evidence="2 3" key="1">
    <citation type="submission" date="2023-03" db="EMBL/GenBank/DDBJ databases">
        <title>Bacillus Genome Sequencing.</title>
        <authorList>
            <person name="Dunlap C."/>
        </authorList>
    </citation>
    <scope>NUCLEOTIDE SEQUENCE [LARGE SCALE GENOMIC DNA]</scope>
    <source>
        <strain evidence="2 3">B-4107</strain>
    </source>
</reference>
<keyword evidence="1" id="KW-0472">Membrane</keyword>
<proteinExistence type="predicted"/>
<dbReference type="EMBL" id="JAROAS010000006">
    <property type="protein sequence ID" value="MED4127548.1"/>
    <property type="molecule type" value="Genomic_DNA"/>
</dbReference>
<evidence type="ECO:0000313" key="3">
    <source>
        <dbReference type="Proteomes" id="UP001341820"/>
    </source>
</evidence>
<keyword evidence="3" id="KW-1185">Reference proteome</keyword>